<dbReference type="STRING" id="329726.AM1_2062"/>
<dbReference type="Proteomes" id="UP000000268">
    <property type="component" value="Chromosome"/>
</dbReference>
<reference evidence="1 2" key="1">
    <citation type="journal article" date="2008" name="Proc. Natl. Acad. Sci. U.S.A.">
        <title>Niche adaptation and genome expansion in the chlorophyll d-producing cyanobacterium Acaryochloris marina.</title>
        <authorList>
            <person name="Swingley W.D."/>
            <person name="Chen M."/>
            <person name="Cheung P.C."/>
            <person name="Conrad A.L."/>
            <person name="Dejesa L.C."/>
            <person name="Hao J."/>
            <person name="Honchak B.M."/>
            <person name="Karbach L.E."/>
            <person name="Kurdoglu A."/>
            <person name="Lahiri S."/>
            <person name="Mastrian S.D."/>
            <person name="Miyashita H."/>
            <person name="Page L."/>
            <person name="Ramakrishna P."/>
            <person name="Satoh S."/>
            <person name="Sattley W.M."/>
            <person name="Shimada Y."/>
            <person name="Taylor H.L."/>
            <person name="Tomo T."/>
            <person name="Tsuchiya T."/>
            <person name="Wang Z.T."/>
            <person name="Raymond J."/>
            <person name="Mimuro M."/>
            <person name="Blankenship R.E."/>
            <person name="Touchman J.W."/>
        </authorList>
    </citation>
    <scope>NUCLEOTIDE SEQUENCE [LARGE SCALE GENOMIC DNA]</scope>
    <source>
        <strain evidence="2">MBIC 11017</strain>
    </source>
</reference>
<dbReference type="Pfam" id="PF14124">
    <property type="entry name" value="DUF4291"/>
    <property type="match status" value="1"/>
</dbReference>
<keyword evidence="2" id="KW-1185">Reference proteome</keyword>
<dbReference type="RefSeq" id="WP_012162567.1">
    <property type="nucleotide sequence ID" value="NC_009925.1"/>
</dbReference>
<organism evidence="1 2">
    <name type="scientific">Acaryochloris marina (strain MBIC 11017)</name>
    <dbReference type="NCBI Taxonomy" id="329726"/>
    <lineage>
        <taxon>Bacteria</taxon>
        <taxon>Bacillati</taxon>
        <taxon>Cyanobacteriota</taxon>
        <taxon>Cyanophyceae</taxon>
        <taxon>Acaryochloridales</taxon>
        <taxon>Acaryochloridaceae</taxon>
        <taxon>Acaryochloris</taxon>
    </lineage>
</organism>
<dbReference type="eggNOG" id="ENOG502Z86B">
    <property type="taxonomic scope" value="Bacteria"/>
</dbReference>
<accession>B0BYR1</accession>
<gene>
    <name evidence="1" type="ordered locus">AM1_2062</name>
</gene>
<proteinExistence type="predicted"/>
<dbReference type="EMBL" id="CP000828">
    <property type="protein sequence ID" value="ABW27077.1"/>
    <property type="molecule type" value="Genomic_DNA"/>
</dbReference>
<dbReference type="HOGENOM" id="CLU_082565_0_0_3"/>
<dbReference type="AlphaFoldDB" id="B0BYR1"/>
<dbReference type="PANTHER" id="PTHR38567">
    <property type="entry name" value="DUF4291 DOMAIN-CONTAINING PROTEIN"/>
    <property type="match status" value="1"/>
</dbReference>
<evidence type="ECO:0000313" key="1">
    <source>
        <dbReference type="EMBL" id="ABW27077.1"/>
    </source>
</evidence>
<dbReference type="InterPro" id="IPR025633">
    <property type="entry name" value="DUF4291"/>
</dbReference>
<sequence>MPLRTEPYLHQKDRWPQQGRVILAQYDTDSIVVYQAYRPAIGNFAAQHGYFGGEFKLSRMTWIKPNFLWMMYRSGWGAKPGQEVVLAIRLQRSAFDSILAQAVHSSFQSGLYDSQESWQKAVQTSDVRLQWDPDHNPAGHKLERRAIQLGLRGDAIRKYAQEWILDIEDISDFVADQRQHVVSGNYEALLTPAEAPYPVSDLKTAHRLQVPQIFPISC</sequence>
<protein>
    <recommendedName>
        <fullName evidence="3">DUF4291 domain-containing protein</fullName>
    </recommendedName>
</protein>
<dbReference type="OrthoDB" id="65842at2"/>
<dbReference type="PANTHER" id="PTHR38567:SF1">
    <property type="entry name" value="DUF4291 DOMAIN-CONTAINING PROTEIN"/>
    <property type="match status" value="1"/>
</dbReference>
<name>B0BYR1_ACAM1</name>
<dbReference type="KEGG" id="amr:AM1_2062"/>
<evidence type="ECO:0008006" key="3">
    <source>
        <dbReference type="Google" id="ProtNLM"/>
    </source>
</evidence>
<evidence type="ECO:0000313" key="2">
    <source>
        <dbReference type="Proteomes" id="UP000000268"/>
    </source>
</evidence>